<sequence>MAPFKASTVKLKYTNRKSDGLRLAEIVAKDLRKHTAGFGKKNTVAETNSAPLELDLGNKEQTDVCIETFAESLLEALELREGVSPLRLEELSFRNNKLTTATLKLLAPVIHAARFDIRYIDLSHNHIRVATREEAEDFAAFIHAFAGCELMRRLDMSGNDFSGPLAMEILLREYCLQQPVDPSLLYHPTGMETTDYGQDMLSERTNMLSISSHTRDKCCLEETKDPGSSVAGLKVCTRRRGLRSIPYILLKDTKLDDAGALHLSYILEHHYWPQYLMSKPKDGSKEARRKEEDDVNGCFGIVFSGNWSLSPHGSKLLEYANAARAQLVGLQPFSQAEHSFQWNSTSPGSRLMRSSSTSSHSFLSDDTNGHRVVDISTSMQSLRMRLQRTTLEMHGVQSVQLWHAAMKILYAARVILPPIVPKHGSRTVADVSMPSIMPDVPEKTTLLIARKCMEQVTNASRVNCAIARTKTSRIPVVVGYPSKQVKSAQADHVSQIHSQGNDNNSSLNVATPASTDKGAMYDPANPMNLPTAIWRKIFIEYAESANLLSDEQIDKVIRYARDRSNIIAEMHSQAKGQSHQVWHILEQIDCFTYELKMAD</sequence>
<evidence type="ECO:0008006" key="3">
    <source>
        <dbReference type="Google" id="ProtNLM"/>
    </source>
</evidence>
<dbReference type="SUPFAM" id="SSF52047">
    <property type="entry name" value="RNI-like"/>
    <property type="match status" value="1"/>
</dbReference>
<dbReference type="OrthoDB" id="9876299at2759"/>
<evidence type="ECO:0000313" key="2">
    <source>
        <dbReference type="Proteomes" id="UP000053259"/>
    </source>
</evidence>
<dbReference type="EMBL" id="KN847549">
    <property type="protein sequence ID" value="KIW02517.1"/>
    <property type="molecule type" value="Genomic_DNA"/>
</dbReference>
<name>A0A0D1YPH0_9PEZI</name>
<reference evidence="1 2" key="1">
    <citation type="submission" date="2015-01" db="EMBL/GenBank/DDBJ databases">
        <title>The Genome Sequence of Ochroconis gallopava CBS43764.</title>
        <authorList>
            <consortium name="The Broad Institute Genomics Platform"/>
            <person name="Cuomo C."/>
            <person name="de Hoog S."/>
            <person name="Gorbushina A."/>
            <person name="Stielow B."/>
            <person name="Teixiera M."/>
            <person name="Abouelleil A."/>
            <person name="Chapman S.B."/>
            <person name="Priest M."/>
            <person name="Young S.K."/>
            <person name="Wortman J."/>
            <person name="Nusbaum C."/>
            <person name="Birren B."/>
        </authorList>
    </citation>
    <scope>NUCLEOTIDE SEQUENCE [LARGE SCALE GENOMIC DNA]</scope>
    <source>
        <strain evidence="1 2">CBS 43764</strain>
    </source>
</reference>
<dbReference type="Proteomes" id="UP000053259">
    <property type="component" value="Unassembled WGS sequence"/>
</dbReference>
<dbReference type="AlphaFoldDB" id="A0A0D1YPH0"/>
<dbReference type="VEuPathDB" id="FungiDB:PV09_06315"/>
<keyword evidence="2" id="KW-1185">Reference proteome</keyword>
<gene>
    <name evidence="1" type="ORF">PV09_06315</name>
</gene>
<dbReference type="Gene3D" id="3.80.10.10">
    <property type="entry name" value="Ribonuclease Inhibitor"/>
    <property type="match status" value="1"/>
</dbReference>
<dbReference type="InParanoid" id="A0A0D1YPH0"/>
<accession>A0A0D1YPH0</accession>
<dbReference type="RefSeq" id="XP_016212386.1">
    <property type="nucleotide sequence ID" value="XM_016359938.1"/>
</dbReference>
<proteinExistence type="predicted"/>
<dbReference type="GeneID" id="27314288"/>
<organism evidence="1 2">
    <name type="scientific">Verruconis gallopava</name>
    <dbReference type="NCBI Taxonomy" id="253628"/>
    <lineage>
        <taxon>Eukaryota</taxon>
        <taxon>Fungi</taxon>
        <taxon>Dikarya</taxon>
        <taxon>Ascomycota</taxon>
        <taxon>Pezizomycotina</taxon>
        <taxon>Dothideomycetes</taxon>
        <taxon>Pleosporomycetidae</taxon>
        <taxon>Venturiales</taxon>
        <taxon>Sympoventuriaceae</taxon>
        <taxon>Verruconis</taxon>
    </lineage>
</organism>
<evidence type="ECO:0000313" key="1">
    <source>
        <dbReference type="EMBL" id="KIW02517.1"/>
    </source>
</evidence>
<protein>
    <recommendedName>
        <fullName evidence="3">Leucine rich repeat protein</fullName>
    </recommendedName>
</protein>
<dbReference type="HOGENOM" id="CLU_467092_0_0_1"/>
<dbReference type="InterPro" id="IPR032675">
    <property type="entry name" value="LRR_dom_sf"/>
</dbReference>